<dbReference type="Pfam" id="PF00535">
    <property type="entry name" value="Glycos_transf_2"/>
    <property type="match status" value="1"/>
</dbReference>
<name>A0A6J7GA08_9ZZZZ</name>
<dbReference type="PANTHER" id="PTHR22916">
    <property type="entry name" value="GLYCOSYLTRANSFERASE"/>
    <property type="match status" value="1"/>
</dbReference>
<protein>
    <submittedName>
        <fullName evidence="2">Unannotated protein</fullName>
    </submittedName>
</protein>
<dbReference type="AlphaFoldDB" id="A0A6J7GA08"/>
<dbReference type="CDD" id="cd00761">
    <property type="entry name" value="Glyco_tranf_GTA_type"/>
    <property type="match status" value="1"/>
</dbReference>
<dbReference type="PANTHER" id="PTHR22916:SF3">
    <property type="entry name" value="UDP-GLCNAC:BETAGAL BETA-1,3-N-ACETYLGLUCOSAMINYLTRANSFERASE-LIKE PROTEIN 1"/>
    <property type="match status" value="1"/>
</dbReference>
<dbReference type="Gene3D" id="3.90.550.10">
    <property type="entry name" value="Spore Coat Polysaccharide Biosynthesis Protein SpsA, Chain A"/>
    <property type="match status" value="1"/>
</dbReference>
<dbReference type="SUPFAM" id="SSF53448">
    <property type="entry name" value="Nucleotide-diphospho-sugar transferases"/>
    <property type="match status" value="1"/>
</dbReference>
<feature type="domain" description="Glycosyltransferase 2-like" evidence="1">
    <location>
        <begin position="13"/>
        <end position="144"/>
    </location>
</feature>
<dbReference type="InterPro" id="IPR001173">
    <property type="entry name" value="Glyco_trans_2-like"/>
</dbReference>
<gene>
    <name evidence="2" type="ORF">UFOPK3516_00934</name>
</gene>
<proteinExistence type="predicted"/>
<evidence type="ECO:0000313" key="2">
    <source>
        <dbReference type="EMBL" id="CAB4900943.1"/>
    </source>
</evidence>
<dbReference type="EMBL" id="CAFBMB010000064">
    <property type="protein sequence ID" value="CAB4900943.1"/>
    <property type="molecule type" value="Genomic_DNA"/>
</dbReference>
<evidence type="ECO:0000259" key="1">
    <source>
        <dbReference type="Pfam" id="PF00535"/>
    </source>
</evidence>
<accession>A0A6J7GA08</accession>
<dbReference type="InterPro" id="IPR029044">
    <property type="entry name" value="Nucleotide-diphossugar_trans"/>
</dbReference>
<organism evidence="2">
    <name type="scientific">freshwater metagenome</name>
    <dbReference type="NCBI Taxonomy" id="449393"/>
    <lineage>
        <taxon>unclassified sequences</taxon>
        <taxon>metagenomes</taxon>
        <taxon>ecological metagenomes</taxon>
    </lineage>
</organism>
<reference evidence="2" key="1">
    <citation type="submission" date="2020-05" db="EMBL/GenBank/DDBJ databases">
        <authorList>
            <person name="Chiriac C."/>
            <person name="Salcher M."/>
            <person name="Ghai R."/>
            <person name="Kavagutti S V."/>
        </authorList>
    </citation>
    <scope>NUCLEOTIDE SEQUENCE</scope>
</reference>
<dbReference type="GO" id="GO:0016758">
    <property type="term" value="F:hexosyltransferase activity"/>
    <property type="evidence" value="ECO:0007669"/>
    <property type="project" value="UniProtKB-ARBA"/>
</dbReference>
<sequence length="342" mass="37357">MSMSGSGGTPTVSIVMPCFNSEATVVRAITSVQAQSMPDWFLTIVDDGSTDKTIASIEGHLKRGGRENITIIRLRKNVGVAEARNRGILQSTGEWIAFFDADDEMDPRHLERLLDQADADVDVVICGRTVVQGDGTESHEHSAALGVYTGARASLLAMCDKLTPFPWDRITRRHLFDAGGFPQGAVRCEDSMTNIVLLSRARKVVSIAASGIRYFVSGGSITWGRIYRLSDATVAWQYMAAHVPAHLTKGVHAPAFSCARAVVALTIGQTAMLRGGADAEPQRRQDALSAATECRAWIRVRDVMGTLAVNPRLGLAVVLFKFFPRRYAIVYRRYVARHYASS</sequence>